<accession>A0ABR2MT14</accession>
<proteinExistence type="predicted"/>
<evidence type="ECO:0000256" key="1">
    <source>
        <dbReference type="SAM" id="MobiDB-lite"/>
    </source>
</evidence>
<evidence type="ECO:0000313" key="3">
    <source>
        <dbReference type="Proteomes" id="UP001412067"/>
    </source>
</evidence>
<feature type="region of interest" description="Disordered" evidence="1">
    <location>
        <begin position="58"/>
        <end position="81"/>
    </location>
</feature>
<feature type="compositionally biased region" description="Pro residues" evidence="1">
    <location>
        <begin position="1"/>
        <end position="15"/>
    </location>
</feature>
<gene>
    <name evidence="2" type="primary">SPL9</name>
    <name evidence="2" type="ORF">KSP40_PGU010427</name>
</gene>
<keyword evidence="3" id="KW-1185">Reference proteome</keyword>
<dbReference type="InterPro" id="IPR036893">
    <property type="entry name" value="SBP_sf"/>
</dbReference>
<reference evidence="2 3" key="1">
    <citation type="journal article" date="2022" name="Nat. Plants">
        <title>Genomes of leafy and leafless Platanthera orchids illuminate the evolution of mycoheterotrophy.</title>
        <authorList>
            <person name="Li M.H."/>
            <person name="Liu K.W."/>
            <person name="Li Z."/>
            <person name="Lu H.C."/>
            <person name="Ye Q.L."/>
            <person name="Zhang D."/>
            <person name="Wang J.Y."/>
            <person name="Li Y.F."/>
            <person name="Zhong Z.M."/>
            <person name="Liu X."/>
            <person name="Yu X."/>
            <person name="Liu D.K."/>
            <person name="Tu X.D."/>
            <person name="Liu B."/>
            <person name="Hao Y."/>
            <person name="Liao X.Y."/>
            <person name="Jiang Y.T."/>
            <person name="Sun W.H."/>
            <person name="Chen J."/>
            <person name="Chen Y.Q."/>
            <person name="Ai Y."/>
            <person name="Zhai J.W."/>
            <person name="Wu S.S."/>
            <person name="Zhou Z."/>
            <person name="Hsiao Y.Y."/>
            <person name="Wu W.L."/>
            <person name="Chen Y.Y."/>
            <person name="Lin Y.F."/>
            <person name="Hsu J.L."/>
            <person name="Li C.Y."/>
            <person name="Wang Z.W."/>
            <person name="Zhao X."/>
            <person name="Zhong W.Y."/>
            <person name="Ma X.K."/>
            <person name="Ma L."/>
            <person name="Huang J."/>
            <person name="Chen G.Z."/>
            <person name="Huang M.Z."/>
            <person name="Huang L."/>
            <person name="Peng D.H."/>
            <person name="Luo Y.B."/>
            <person name="Zou S.Q."/>
            <person name="Chen S.P."/>
            <person name="Lan S."/>
            <person name="Tsai W.C."/>
            <person name="Van de Peer Y."/>
            <person name="Liu Z.J."/>
        </authorList>
    </citation>
    <scope>NUCLEOTIDE SEQUENCE [LARGE SCALE GENOMIC DNA]</scope>
    <source>
        <strain evidence="2">Lor288</strain>
    </source>
</reference>
<protein>
    <submittedName>
        <fullName evidence="2">Squamosa promoter-binding-like protein 9</fullName>
    </submittedName>
</protein>
<organism evidence="2 3">
    <name type="scientific">Platanthera guangdongensis</name>
    <dbReference type="NCBI Taxonomy" id="2320717"/>
    <lineage>
        <taxon>Eukaryota</taxon>
        <taxon>Viridiplantae</taxon>
        <taxon>Streptophyta</taxon>
        <taxon>Embryophyta</taxon>
        <taxon>Tracheophyta</taxon>
        <taxon>Spermatophyta</taxon>
        <taxon>Magnoliopsida</taxon>
        <taxon>Liliopsida</taxon>
        <taxon>Asparagales</taxon>
        <taxon>Orchidaceae</taxon>
        <taxon>Orchidoideae</taxon>
        <taxon>Orchideae</taxon>
        <taxon>Orchidinae</taxon>
        <taxon>Platanthera</taxon>
    </lineage>
</organism>
<sequence>MELPPPLPSPSPPASSAPAPVVETSEAVSSPAVWDWGDLLNFAIDADDSLILQWDTPDLPLRPSPQPPLSELTSPADPVPTILPVAGSSSRVRKRDPRLVCANYLAGRVPCACPELDELELEKDEEEPIAGGRKRSKSGVVSVGMRCQVRGCEADIRELKGYNRRHRSSEPVNVLCGCSNTQQALLPPRLDNYIDSNSG</sequence>
<dbReference type="EMBL" id="JBBWWR010000005">
    <property type="protein sequence ID" value="KAK8967091.1"/>
    <property type="molecule type" value="Genomic_DNA"/>
</dbReference>
<dbReference type="Gene3D" id="4.10.1100.10">
    <property type="entry name" value="Transcription factor, SBP-box domain"/>
    <property type="match status" value="1"/>
</dbReference>
<comment type="caution">
    <text evidence="2">The sequence shown here is derived from an EMBL/GenBank/DDBJ whole genome shotgun (WGS) entry which is preliminary data.</text>
</comment>
<name>A0ABR2MT14_9ASPA</name>
<dbReference type="SUPFAM" id="SSF103612">
    <property type="entry name" value="SBT domain"/>
    <property type="match status" value="1"/>
</dbReference>
<feature type="region of interest" description="Disordered" evidence="1">
    <location>
        <begin position="1"/>
        <end position="27"/>
    </location>
</feature>
<dbReference type="Proteomes" id="UP001412067">
    <property type="component" value="Unassembled WGS sequence"/>
</dbReference>
<evidence type="ECO:0000313" key="2">
    <source>
        <dbReference type="EMBL" id="KAK8967091.1"/>
    </source>
</evidence>